<evidence type="ECO:0000256" key="9">
    <source>
        <dbReference type="ARBA" id="ARBA00023136"/>
    </source>
</evidence>
<dbReference type="SUPFAM" id="SSF143865">
    <property type="entry name" value="CorA soluble domain-like"/>
    <property type="match status" value="1"/>
</dbReference>
<dbReference type="Gene3D" id="1.20.58.340">
    <property type="entry name" value="Magnesium transport protein CorA, transmembrane region"/>
    <property type="match status" value="2"/>
</dbReference>
<accession>A0A239F2T7</accession>
<dbReference type="InterPro" id="IPR045863">
    <property type="entry name" value="CorA_TM1_TM2"/>
</dbReference>
<proteinExistence type="inferred from homology"/>
<dbReference type="PANTHER" id="PTHR46494">
    <property type="entry name" value="CORA FAMILY METAL ION TRANSPORTER (EUROFUNG)"/>
    <property type="match status" value="1"/>
</dbReference>
<dbReference type="OrthoDB" id="4815667at2"/>
<comment type="similarity">
    <text evidence="2">Belongs to the CorA metal ion transporter (MIT) (TC 1.A.35) family.</text>
</comment>
<dbReference type="GO" id="GO:0015095">
    <property type="term" value="F:magnesium ion transmembrane transporter activity"/>
    <property type="evidence" value="ECO:0007669"/>
    <property type="project" value="TreeGrafter"/>
</dbReference>
<dbReference type="GO" id="GO:0005886">
    <property type="term" value="C:plasma membrane"/>
    <property type="evidence" value="ECO:0007669"/>
    <property type="project" value="UniProtKB-SubCell"/>
</dbReference>
<comment type="subcellular location">
    <subcellularLocation>
        <location evidence="1">Cell membrane</location>
        <topology evidence="1">Multi-pass membrane protein</topology>
    </subcellularLocation>
</comment>
<dbReference type="FunFam" id="1.20.58.340:FF:000004">
    <property type="entry name" value="Magnesium transport protein CorA"/>
    <property type="match status" value="1"/>
</dbReference>
<dbReference type="Pfam" id="PF01544">
    <property type="entry name" value="CorA"/>
    <property type="match status" value="1"/>
</dbReference>
<evidence type="ECO:0000256" key="10">
    <source>
        <dbReference type="ARBA" id="ARBA00034269"/>
    </source>
</evidence>
<sequence>MLAGVRILRIAEDGAVPHTVADLDRLLAEDTGFVWVDIPHCDDAAARVLSDTFGFHHLAVLGCRSRNRVPKTHVYGDHIFVVLHAPEPGERGHVHYLELDQFIGANYLVTVHGPNNPAVTTAAAERETREARERIDNGRLRPATPVALSHAVVAALIRNQEEYIEHVTADVWALEQQVTGGEVTEPEAFLTDLYRARHGLLSVRTMAALSDALYTHMAQLSGLPEGQRRAVGDIADRFTRVRRLADGQREYLQGVIGFYQSLLMVRSTMADQTQNERVHELTEATYAQNEEVKKISAWAAIFFAPSLVAAVYGMNFKHMPELVWAFGYPFAVALMIVAGMTLHWVFKRRDWL</sequence>
<dbReference type="PANTHER" id="PTHR46494:SF1">
    <property type="entry name" value="CORA FAMILY METAL ION TRANSPORTER (EUROFUNG)"/>
    <property type="match status" value="1"/>
</dbReference>
<evidence type="ECO:0000256" key="7">
    <source>
        <dbReference type="ARBA" id="ARBA00022989"/>
    </source>
</evidence>
<comment type="catalytic activity">
    <reaction evidence="10">
        <text>Mg(2+)(in) = Mg(2+)(out)</text>
        <dbReference type="Rhea" id="RHEA:29827"/>
        <dbReference type="ChEBI" id="CHEBI:18420"/>
    </reaction>
</comment>
<feature type="transmembrane region" description="Helical" evidence="12">
    <location>
        <begin position="326"/>
        <end position="346"/>
    </location>
</feature>
<evidence type="ECO:0000256" key="1">
    <source>
        <dbReference type="ARBA" id="ARBA00004651"/>
    </source>
</evidence>
<dbReference type="GO" id="GO:0000287">
    <property type="term" value="F:magnesium ion binding"/>
    <property type="evidence" value="ECO:0007669"/>
    <property type="project" value="TreeGrafter"/>
</dbReference>
<dbReference type="AlphaFoldDB" id="A0A239F2T7"/>
<dbReference type="SUPFAM" id="SSF144083">
    <property type="entry name" value="Magnesium transport protein CorA, transmembrane region"/>
    <property type="match status" value="1"/>
</dbReference>
<evidence type="ECO:0000256" key="2">
    <source>
        <dbReference type="ARBA" id="ARBA00009765"/>
    </source>
</evidence>
<dbReference type="CDD" id="cd12822">
    <property type="entry name" value="TmCorA-like"/>
    <property type="match status" value="1"/>
</dbReference>
<evidence type="ECO:0000256" key="4">
    <source>
        <dbReference type="ARBA" id="ARBA00022475"/>
    </source>
</evidence>
<keyword evidence="4" id="KW-1003">Cell membrane</keyword>
<evidence type="ECO:0000256" key="5">
    <source>
        <dbReference type="ARBA" id="ARBA00022692"/>
    </source>
</evidence>
<dbReference type="EMBL" id="FZNR01000017">
    <property type="protein sequence ID" value="SNS51021.1"/>
    <property type="molecule type" value="Genomic_DNA"/>
</dbReference>
<organism evidence="13 14">
    <name type="scientific">Actinoplanes regularis</name>
    <dbReference type="NCBI Taxonomy" id="52697"/>
    <lineage>
        <taxon>Bacteria</taxon>
        <taxon>Bacillati</taxon>
        <taxon>Actinomycetota</taxon>
        <taxon>Actinomycetes</taxon>
        <taxon>Micromonosporales</taxon>
        <taxon>Micromonosporaceae</taxon>
        <taxon>Actinoplanes</taxon>
    </lineage>
</organism>
<dbReference type="InterPro" id="IPR002523">
    <property type="entry name" value="MgTranspt_CorA/ZnTranspt_ZntB"/>
</dbReference>
<evidence type="ECO:0000256" key="6">
    <source>
        <dbReference type="ARBA" id="ARBA00022842"/>
    </source>
</evidence>
<comment type="function">
    <text evidence="11">Mediates influx of magnesium ions. Alternates between open and closed states. Activated by low cytoplasmic Mg(2+) levels. Inactive when cytoplasmic Mg(2+) levels are high.</text>
</comment>
<keyword evidence="7 12" id="KW-1133">Transmembrane helix</keyword>
<keyword evidence="6" id="KW-0460">Magnesium</keyword>
<evidence type="ECO:0000313" key="13">
    <source>
        <dbReference type="EMBL" id="SNS51021.1"/>
    </source>
</evidence>
<evidence type="ECO:0000313" key="14">
    <source>
        <dbReference type="Proteomes" id="UP000198415"/>
    </source>
</evidence>
<gene>
    <name evidence="13" type="ORF">SAMN06264365_11745</name>
</gene>
<dbReference type="InterPro" id="IPR045861">
    <property type="entry name" value="CorA_cytoplasmic_dom"/>
</dbReference>
<keyword evidence="14" id="KW-1185">Reference proteome</keyword>
<evidence type="ECO:0000256" key="3">
    <source>
        <dbReference type="ARBA" id="ARBA00022448"/>
    </source>
</evidence>
<protein>
    <submittedName>
        <fullName evidence="13">Mg2+ and Co2+ transporter CorA</fullName>
    </submittedName>
</protein>
<dbReference type="GO" id="GO:0015087">
    <property type="term" value="F:cobalt ion transmembrane transporter activity"/>
    <property type="evidence" value="ECO:0007669"/>
    <property type="project" value="TreeGrafter"/>
</dbReference>
<evidence type="ECO:0000256" key="12">
    <source>
        <dbReference type="SAM" id="Phobius"/>
    </source>
</evidence>
<keyword evidence="8" id="KW-0406">Ion transport</keyword>
<dbReference type="Gene3D" id="3.30.460.20">
    <property type="entry name" value="CorA soluble domain-like"/>
    <property type="match status" value="1"/>
</dbReference>
<reference evidence="13 14" key="1">
    <citation type="submission" date="2017-06" db="EMBL/GenBank/DDBJ databases">
        <authorList>
            <person name="Kim H.J."/>
            <person name="Triplett B.A."/>
        </authorList>
    </citation>
    <scope>NUCLEOTIDE SEQUENCE [LARGE SCALE GENOMIC DNA]</scope>
    <source>
        <strain evidence="13 14">DSM 43151</strain>
    </source>
</reference>
<evidence type="ECO:0000256" key="8">
    <source>
        <dbReference type="ARBA" id="ARBA00023065"/>
    </source>
</evidence>
<keyword evidence="5 12" id="KW-0812">Transmembrane</keyword>
<dbReference type="GO" id="GO:0050897">
    <property type="term" value="F:cobalt ion binding"/>
    <property type="evidence" value="ECO:0007669"/>
    <property type="project" value="TreeGrafter"/>
</dbReference>
<dbReference type="Proteomes" id="UP000198415">
    <property type="component" value="Unassembled WGS sequence"/>
</dbReference>
<name>A0A239F2T7_9ACTN</name>
<keyword evidence="3" id="KW-0813">Transport</keyword>
<feature type="transmembrane region" description="Helical" evidence="12">
    <location>
        <begin position="295"/>
        <end position="314"/>
    </location>
</feature>
<evidence type="ECO:0000256" key="11">
    <source>
        <dbReference type="ARBA" id="ARBA00045497"/>
    </source>
</evidence>
<keyword evidence="9 12" id="KW-0472">Membrane</keyword>